<evidence type="ECO:0000256" key="1">
    <source>
        <dbReference type="SAM" id="MobiDB-lite"/>
    </source>
</evidence>
<proteinExistence type="predicted"/>
<dbReference type="Proteomes" id="UP000248706">
    <property type="component" value="Unassembled WGS sequence"/>
</dbReference>
<feature type="region of interest" description="Disordered" evidence="1">
    <location>
        <begin position="24"/>
        <end position="64"/>
    </location>
</feature>
<gene>
    <name evidence="2" type="ORF">A4R35_09760</name>
</gene>
<evidence type="ECO:0000313" key="2">
    <source>
        <dbReference type="EMBL" id="RAQ95821.1"/>
    </source>
</evidence>
<dbReference type="AlphaFoldDB" id="A0A328VG56"/>
<feature type="compositionally biased region" description="Acidic residues" evidence="1">
    <location>
        <begin position="51"/>
        <end position="64"/>
    </location>
</feature>
<reference evidence="2 3" key="1">
    <citation type="submission" date="2016-08" db="EMBL/GenBank/DDBJ databases">
        <title>Analysis of Carbohydrate Active Enzymes in Thermogemmatispora T81 Reveals Carbohydrate Degradation Ability.</title>
        <authorList>
            <person name="Tomazini A."/>
            <person name="Lal S."/>
            <person name="Stott M."/>
            <person name="Henrissat B."/>
            <person name="Polikarpov I."/>
            <person name="Sparling R."/>
            <person name="Levin D.B."/>
        </authorList>
    </citation>
    <scope>NUCLEOTIDE SEQUENCE [LARGE SCALE GENOMIC DNA]</scope>
    <source>
        <strain evidence="2 3">T81</strain>
    </source>
</reference>
<protein>
    <submittedName>
        <fullName evidence="2">Uncharacterized protein</fullName>
    </submittedName>
</protein>
<organism evidence="2 3">
    <name type="scientific">Thermogemmatispora tikiterensis</name>
    <dbReference type="NCBI Taxonomy" id="1825093"/>
    <lineage>
        <taxon>Bacteria</taxon>
        <taxon>Bacillati</taxon>
        <taxon>Chloroflexota</taxon>
        <taxon>Ktedonobacteria</taxon>
        <taxon>Thermogemmatisporales</taxon>
        <taxon>Thermogemmatisporaceae</taxon>
        <taxon>Thermogemmatispora</taxon>
    </lineage>
</organism>
<dbReference type="EMBL" id="MCIF01000002">
    <property type="protein sequence ID" value="RAQ95821.1"/>
    <property type="molecule type" value="Genomic_DNA"/>
</dbReference>
<keyword evidence="3" id="KW-1185">Reference proteome</keyword>
<dbReference type="OrthoDB" id="9965738at2"/>
<dbReference type="RefSeq" id="WP_112428885.1">
    <property type="nucleotide sequence ID" value="NZ_MCIF01000002.1"/>
</dbReference>
<name>A0A328VG56_9CHLR</name>
<accession>A0A328VG56</accession>
<sequence length="64" mass="7349">MHAQPSVLALQPFGLHFRRWPAQAGKRVQSTWEPEITTGDGSDPDKLDSDWLPDEDEQEDEEEE</sequence>
<comment type="caution">
    <text evidence="2">The sequence shown here is derived from an EMBL/GenBank/DDBJ whole genome shotgun (WGS) entry which is preliminary data.</text>
</comment>
<evidence type="ECO:0000313" key="3">
    <source>
        <dbReference type="Proteomes" id="UP000248706"/>
    </source>
</evidence>